<dbReference type="RefSeq" id="WP_137093944.1">
    <property type="nucleotide sequence ID" value="NZ_AP022821.1"/>
</dbReference>
<evidence type="ECO:0000313" key="2">
    <source>
        <dbReference type="EMBL" id="BCA93318.1"/>
    </source>
</evidence>
<evidence type="ECO:0000259" key="1">
    <source>
        <dbReference type="Pfam" id="PF08241"/>
    </source>
</evidence>
<protein>
    <submittedName>
        <fullName evidence="2">Generic methyltransferase</fullName>
    </submittedName>
</protein>
<evidence type="ECO:0000313" key="3">
    <source>
        <dbReference type="Proteomes" id="UP000503197"/>
    </source>
</evidence>
<dbReference type="CDD" id="cd02440">
    <property type="entry name" value="AdoMet_MTases"/>
    <property type="match status" value="1"/>
</dbReference>
<keyword evidence="2" id="KW-0489">Methyltransferase</keyword>
<gene>
    <name evidence="2" type="ORF">HMSLTHF_30930</name>
</gene>
<name>A0A6F8SYN9_9GAMM</name>
<dbReference type="Gene3D" id="3.40.50.150">
    <property type="entry name" value="Vaccinia Virus protein VP39"/>
    <property type="match status" value="1"/>
</dbReference>
<dbReference type="Pfam" id="PF08241">
    <property type="entry name" value="Methyltransf_11"/>
    <property type="match status" value="1"/>
</dbReference>
<dbReference type="EMBL" id="AP022821">
    <property type="protein sequence ID" value="BCA93318.1"/>
    <property type="molecule type" value="Genomic_DNA"/>
</dbReference>
<reference evidence="2 3" key="1">
    <citation type="submission" date="2020-02" db="EMBL/GenBank/DDBJ databases">
        <title>Complete Genome Sequence of Halomonas meridiana strain BAA-801, Isolated from Deep Sea Thermal Vent.</title>
        <authorList>
            <person name="Takahashi Y."/>
            <person name="Takahashi H."/>
            <person name="Galipon J."/>
            <person name="Arakawa K."/>
        </authorList>
    </citation>
    <scope>NUCLEOTIDE SEQUENCE [LARGE SCALE GENOMIC DNA]</scope>
    <source>
        <strain evidence="2 3">Slthf1</strain>
    </source>
</reference>
<dbReference type="AlphaFoldDB" id="A0A6F8SYN9"/>
<organism evidence="2 3">
    <name type="scientific">Vreelandella aquamarina</name>
    <dbReference type="NCBI Taxonomy" id="77097"/>
    <lineage>
        <taxon>Bacteria</taxon>
        <taxon>Pseudomonadati</taxon>
        <taxon>Pseudomonadota</taxon>
        <taxon>Gammaproteobacteria</taxon>
        <taxon>Oceanospirillales</taxon>
        <taxon>Halomonadaceae</taxon>
        <taxon>Vreelandella</taxon>
    </lineage>
</organism>
<dbReference type="SUPFAM" id="SSF53335">
    <property type="entry name" value="S-adenosyl-L-methionine-dependent methyltransferases"/>
    <property type="match status" value="1"/>
</dbReference>
<dbReference type="Proteomes" id="UP000503197">
    <property type="component" value="Chromosome"/>
</dbReference>
<dbReference type="GO" id="GO:0032259">
    <property type="term" value="P:methylation"/>
    <property type="evidence" value="ECO:0007669"/>
    <property type="project" value="UniProtKB-KW"/>
</dbReference>
<dbReference type="InterPro" id="IPR013216">
    <property type="entry name" value="Methyltransf_11"/>
</dbReference>
<proteinExistence type="predicted"/>
<accession>A0A6F8SYN9</accession>
<feature type="domain" description="Methyltransferase type 11" evidence="1">
    <location>
        <begin position="25"/>
        <end position="111"/>
    </location>
</feature>
<sequence length="200" mass="22084">MTMTAADLNALRPALQQRDNKRFLNVGCGSAGPERLPECFQQPEWQQIRLDINPAVKPDIIANLTDLSAVETGSIDAVYSSHNIEHLYLHETVIALQEMHRVIRPGGFLLITLPDLQQVAQLVAQGKLSEEIYRSPVGPITPLDMLYGHQASVAEGNTYMAHKSGFDKHSLSAALLHAGFNEARVTADTHYNLWGYAQKA</sequence>
<dbReference type="InterPro" id="IPR029063">
    <property type="entry name" value="SAM-dependent_MTases_sf"/>
</dbReference>
<keyword evidence="2" id="KW-0808">Transferase</keyword>
<dbReference type="GO" id="GO:0008757">
    <property type="term" value="F:S-adenosylmethionine-dependent methyltransferase activity"/>
    <property type="evidence" value="ECO:0007669"/>
    <property type="project" value="InterPro"/>
</dbReference>